<dbReference type="Proteomes" id="UP000672657">
    <property type="component" value="Unassembled WGS sequence"/>
</dbReference>
<dbReference type="RefSeq" id="WP_211956613.1">
    <property type="nucleotide sequence ID" value="NZ_CAJPVI010000043.1"/>
</dbReference>
<evidence type="ECO:0000259" key="4">
    <source>
        <dbReference type="PROSITE" id="PS51384"/>
    </source>
</evidence>
<dbReference type="Pfam" id="PF00970">
    <property type="entry name" value="FAD_binding_6"/>
    <property type="match status" value="1"/>
</dbReference>
<dbReference type="CDD" id="cd06190">
    <property type="entry name" value="T4MO_e_transfer_like"/>
    <property type="match status" value="1"/>
</dbReference>
<evidence type="ECO:0000256" key="1">
    <source>
        <dbReference type="ARBA" id="ARBA00001974"/>
    </source>
</evidence>
<dbReference type="InterPro" id="IPR050415">
    <property type="entry name" value="MRET"/>
</dbReference>
<dbReference type="InterPro" id="IPR001041">
    <property type="entry name" value="2Fe-2S_ferredoxin-type"/>
</dbReference>
<keyword evidence="2" id="KW-0411">Iron-sulfur</keyword>
<dbReference type="InterPro" id="IPR001433">
    <property type="entry name" value="OxRdtase_FAD/NAD-bd"/>
</dbReference>
<dbReference type="GO" id="GO:0004324">
    <property type="term" value="F:ferredoxin-NADP+ reductase activity"/>
    <property type="evidence" value="ECO:0007669"/>
    <property type="project" value="UniProtKB-EC"/>
</dbReference>
<dbReference type="Pfam" id="PF00111">
    <property type="entry name" value="Fer2"/>
    <property type="match status" value="1"/>
</dbReference>
<dbReference type="PANTHER" id="PTHR47354:SF5">
    <property type="entry name" value="PROTEIN RFBI"/>
    <property type="match status" value="1"/>
</dbReference>
<keyword evidence="2" id="KW-0001">2Fe-2S</keyword>
<gene>
    <name evidence="5" type="primary">carAd</name>
    <name evidence="5" type="ORF">LMG26411_05755</name>
</gene>
<dbReference type="PANTHER" id="PTHR47354">
    <property type="entry name" value="NADH OXIDOREDUCTASE HCR"/>
    <property type="match status" value="1"/>
</dbReference>
<reference evidence="5 6" key="1">
    <citation type="submission" date="2021-03" db="EMBL/GenBank/DDBJ databases">
        <authorList>
            <person name="Peeters C."/>
        </authorList>
    </citation>
    <scope>NUCLEOTIDE SEQUENCE [LARGE SCALE GENOMIC DNA]</scope>
    <source>
        <strain evidence="5 6">LMG 26411</strain>
    </source>
</reference>
<dbReference type="InterPro" id="IPR012675">
    <property type="entry name" value="Beta-grasp_dom_sf"/>
</dbReference>
<accession>A0ABN7Q5H9</accession>
<feature type="domain" description="2Fe-2S ferredoxin-type" evidence="3">
    <location>
        <begin position="1"/>
        <end position="93"/>
    </location>
</feature>
<protein>
    <submittedName>
        <fullName evidence="5">Ferredoxin--NAD(P)(+) reductase CarAd</fullName>
        <ecNumber evidence="5">1.18.1.2</ecNumber>
    </submittedName>
</protein>
<organism evidence="5 6">
    <name type="scientific">Cupriavidus numazuensis</name>
    <dbReference type="NCBI Taxonomy" id="221992"/>
    <lineage>
        <taxon>Bacteria</taxon>
        <taxon>Pseudomonadati</taxon>
        <taxon>Pseudomonadota</taxon>
        <taxon>Betaproteobacteria</taxon>
        <taxon>Burkholderiales</taxon>
        <taxon>Burkholderiaceae</taxon>
        <taxon>Cupriavidus</taxon>
    </lineage>
</organism>
<evidence type="ECO:0000313" key="5">
    <source>
        <dbReference type="EMBL" id="CAG2157918.1"/>
    </source>
</evidence>
<feature type="domain" description="FAD-binding FR-type" evidence="4">
    <location>
        <begin position="101"/>
        <end position="200"/>
    </location>
</feature>
<dbReference type="InterPro" id="IPR008333">
    <property type="entry name" value="Cbr1-like_FAD-bd_dom"/>
</dbReference>
<proteinExistence type="predicted"/>
<dbReference type="CDD" id="cd00207">
    <property type="entry name" value="fer2"/>
    <property type="match status" value="1"/>
</dbReference>
<dbReference type="Gene3D" id="3.40.50.80">
    <property type="entry name" value="Nucleotide-binding domain of ferredoxin-NADP reductase (FNR) module"/>
    <property type="match status" value="1"/>
</dbReference>
<dbReference type="PROSITE" id="PS00197">
    <property type="entry name" value="2FE2S_FER_1"/>
    <property type="match status" value="1"/>
</dbReference>
<dbReference type="Pfam" id="PF00175">
    <property type="entry name" value="NAD_binding_1"/>
    <property type="match status" value="1"/>
</dbReference>
<sequence length="332" mass="36155">MKYQISIEGGTAFTVAAEEDTLLRGALRAGMALPHECSVGGCGACRFDLVDGLMESVWPEAPGLSERDRKRGKYLACQSRPLGDCTIRVRCDESYRPAVRAHRSAAELLARRALTPDMSEFTFRVPGATEFRPGQYALLYLPRTPGARAYSMANLPNEEGIWKFVIRRVPGGSGSNALFDQVGIGESIVFDGPYGHAYLREDSPRDIVCIAGGSGLAPMLSVARGALADGGSRRVHFFYGARGQADLGALDALEKLAEDERLALSVVLSAPESTWKGPTGFVHEEVERNLTAPLGSYDFYFAGPPPMIEAIQALLMHKHQVPFGQIRFDRFV</sequence>
<dbReference type="InterPro" id="IPR017927">
    <property type="entry name" value="FAD-bd_FR_type"/>
</dbReference>
<keyword evidence="5" id="KW-0560">Oxidoreductase</keyword>
<dbReference type="SUPFAM" id="SSF52343">
    <property type="entry name" value="Ferredoxin reductase-like, C-terminal NADP-linked domain"/>
    <property type="match status" value="1"/>
</dbReference>
<comment type="caution">
    <text evidence="5">The sequence shown here is derived from an EMBL/GenBank/DDBJ whole genome shotgun (WGS) entry which is preliminary data.</text>
</comment>
<dbReference type="InterPro" id="IPR036010">
    <property type="entry name" value="2Fe-2S_ferredoxin-like_sf"/>
</dbReference>
<dbReference type="InterPro" id="IPR017938">
    <property type="entry name" value="Riboflavin_synthase-like_b-brl"/>
</dbReference>
<evidence type="ECO:0000313" key="6">
    <source>
        <dbReference type="Proteomes" id="UP000672657"/>
    </source>
</evidence>
<keyword evidence="2" id="KW-0408">Iron</keyword>
<dbReference type="EMBL" id="CAJPVI010000043">
    <property type="protein sequence ID" value="CAG2157918.1"/>
    <property type="molecule type" value="Genomic_DNA"/>
</dbReference>
<dbReference type="PROSITE" id="PS51085">
    <property type="entry name" value="2FE2S_FER_2"/>
    <property type="match status" value="1"/>
</dbReference>
<evidence type="ECO:0000259" key="3">
    <source>
        <dbReference type="PROSITE" id="PS51085"/>
    </source>
</evidence>
<dbReference type="EC" id="1.18.1.2" evidence="5"/>
<dbReference type="Gene3D" id="2.40.30.10">
    <property type="entry name" value="Translation factors"/>
    <property type="match status" value="1"/>
</dbReference>
<comment type="cofactor">
    <cofactor evidence="1">
        <name>FAD</name>
        <dbReference type="ChEBI" id="CHEBI:57692"/>
    </cofactor>
</comment>
<dbReference type="Gene3D" id="3.10.20.30">
    <property type="match status" value="1"/>
</dbReference>
<dbReference type="SUPFAM" id="SSF63380">
    <property type="entry name" value="Riboflavin synthase domain-like"/>
    <property type="match status" value="1"/>
</dbReference>
<dbReference type="PROSITE" id="PS51384">
    <property type="entry name" value="FAD_FR"/>
    <property type="match status" value="1"/>
</dbReference>
<dbReference type="InterPro" id="IPR006058">
    <property type="entry name" value="2Fe2S_fd_BS"/>
</dbReference>
<dbReference type="InterPro" id="IPR039261">
    <property type="entry name" value="FNR_nucleotide-bd"/>
</dbReference>
<keyword evidence="6" id="KW-1185">Reference proteome</keyword>
<evidence type="ECO:0000256" key="2">
    <source>
        <dbReference type="ARBA" id="ARBA00022714"/>
    </source>
</evidence>
<name>A0ABN7Q5H9_9BURK</name>
<keyword evidence="2" id="KW-0479">Metal-binding</keyword>
<dbReference type="PRINTS" id="PR00410">
    <property type="entry name" value="PHEHYDRXLASE"/>
</dbReference>
<dbReference type="SUPFAM" id="SSF54292">
    <property type="entry name" value="2Fe-2S ferredoxin-like"/>
    <property type="match status" value="1"/>
</dbReference>